<dbReference type="InterPro" id="IPR051677">
    <property type="entry name" value="AfsR-DnrI-RedD_regulator"/>
</dbReference>
<evidence type="ECO:0000259" key="8">
    <source>
        <dbReference type="PROSITE" id="PS51755"/>
    </source>
</evidence>
<dbReference type="InterPro" id="IPR011990">
    <property type="entry name" value="TPR-like_helical_dom_sf"/>
</dbReference>
<evidence type="ECO:0000313" key="9">
    <source>
        <dbReference type="EMBL" id="MBO0652483.1"/>
    </source>
</evidence>
<dbReference type="PANTHER" id="PTHR35807:SF1">
    <property type="entry name" value="TRANSCRIPTIONAL REGULATOR REDD"/>
    <property type="match status" value="1"/>
</dbReference>
<dbReference type="SUPFAM" id="SSF52540">
    <property type="entry name" value="P-loop containing nucleoside triphosphate hydrolases"/>
    <property type="match status" value="1"/>
</dbReference>
<evidence type="ECO:0000256" key="3">
    <source>
        <dbReference type="ARBA" id="ARBA00023015"/>
    </source>
</evidence>
<dbReference type="Pfam" id="PF03704">
    <property type="entry name" value="BTAD"/>
    <property type="match status" value="1"/>
</dbReference>
<feature type="compositionally biased region" description="Low complexity" evidence="7">
    <location>
        <begin position="260"/>
        <end position="279"/>
    </location>
</feature>
<keyword evidence="3" id="KW-0805">Transcription regulation</keyword>
<dbReference type="CDD" id="cd15831">
    <property type="entry name" value="BTAD"/>
    <property type="match status" value="1"/>
</dbReference>
<dbReference type="PROSITE" id="PS51755">
    <property type="entry name" value="OMPR_PHOB"/>
    <property type="match status" value="1"/>
</dbReference>
<organism evidence="9 10">
    <name type="scientific">Streptomyces triculaminicus</name>
    <dbReference type="NCBI Taxonomy" id="2816232"/>
    <lineage>
        <taxon>Bacteria</taxon>
        <taxon>Bacillati</taxon>
        <taxon>Actinomycetota</taxon>
        <taxon>Actinomycetes</taxon>
        <taxon>Kitasatosporales</taxon>
        <taxon>Streptomycetaceae</taxon>
        <taxon>Streptomyces</taxon>
    </lineage>
</organism>
<evidence type="ECO:0000256" key="6">
    <source>
        <dbReference type="PROSITE-ProRule" id="PRU01091"/>
    </source>
</evidence>
<feature type="compositionally biased region" description="Basic residues" evidence="7">
    <location>
        <begin position="521"/>
        <end position="550"/>
    </location>
</feature>
<dbReference type="Pfam" id="PF00486">
    <property type="entry name" value="Trans_reg_C"/>
    <property type="match status" value="1"/>
</dbReference>
<feature type="domain" description="OmpR/PhoB-type" evidence="8">
    <location>
        <begin position="2"/>
        <end position="106"/>
    </location>
</feature>
<dbReference type="InterPro" id="IPR005158">
    <property type="entry name" value="BTAD"/>
</dbReference>
<evidence type="ECO:0000256" key="5">
    <source>
        <dbReference type="ARBA" id="ARBA00023163"/>
    </source>
</evidence>
<feature type="DNA-binding region" description="OmpR/PhoB-type" evidence="6">
    <location>
        <begin position="2"/>
        <end position="106"/>
    </location>
</feature>
<feature type="region of interest" description="Disordered" evidence="7">
    <location>
        <begin position="486"/>
        <end position="668"/>
    </location>
</feature>
<dbReference type="GO" id="GO:0003677">
    <property type="term" value="F:DNA binding"/>
    <property type="evidence" value="ECO:0007669"/>
    <property type="project" value="UniProtKB-UniRule"/>
</dbReference>
<dbReference type="RefSeq" id="WP_207246812.1">
    <property type="nucleotide sequence ID" value="NZ_JAFMOF010000001.1"/>
</dbReference>
<dbReference type="Gene3D" id="1.10.10.10">
    <property type="entry name" value="Winged helix-like DNA-binding domain superfamily/Winged helix DNA-binding domain"/>
    <property type="match status" value="1"/>
</dbReference>
<dbReference type="SUPFAM" id="SSF48452">
    <property type="entry name" value="TPR-like"/>
    <property type="match status" value="1"/>
</dbReference>
<dbReference type="InterPro" id="IPR027417">
    <property type="entry name" value="P-loop_NTPase"/>
</dbReference>
<comment type="caution">
    <text evidence="9">The sequence shown here is derived from an EMBL/GenBank/DDBJ whole genome shotgun (WGS) entry which is preliminary data.</text>
</comment>
<evidence type="ECO:0000256" key="7">
    <source>
        <dbReference type="SAM" id="MobiDB-lite"/>
    </source>
</evidence>
<sequence length="668" mass="71511">MPGDEETQRLRFHVLGPVRADMDGRPLPLGSPEQRAVLAILLLRGGRPLTTNELVEALWGGRPPARAVDTLNAYLARLRAALEPERTPGSNARLLVSEGDGHAVRVRPDAVDAAVFDRHREEAEAARAAGDLAGAYEHLGAALALWEGTPLSALPGPYAERERARLADLRVAAQEDLFACALALGRDAGAVAALRTLAAEHPLRERPRALLMHALHRAGRQAEALAVFTDARRALERERGRGPGPELTRMHEQVLARDPALTTPAGPLPAAAPDAAAGPDPLPWNDATDAAGAAPDPAGREELAARVRDALTAPAGRPAPVVVLTGPAGAGTTDLALHAAHALHARHPDGLITLDLRGDGPEPLDTDAALDRLLHALGVTDGALPEGTARRTALYRSLLAERRALLLLDDAAGTGQVLPLLPGAPGCAVLVTGRTPDLEVPGAQHLEVSVPEEKEALAMLAALAGDTAAGPAEAARAVVTACGTLPSPCASRRRPPHHPPLPHPRRPRRPAARRAPPPRGAPHRRHPPGRPRHRGRLPRRLRRPRTRTRPRLPDPGPRRRALLRRRLGRRRPGTPPGRRRRSAPRGPDRRRTADLARPRPPPPPRPPPGIRPAAERAHRQPARARRGAAATARPPPRHRRHRPAPRTPRQPRTPPPAPPPRHHRPPPA</sequence>
<keyword evidence="4 6" id="KW-0238">DNA-binding</keyword>
<feature type="compositionally biased region" description="Basic residues" evidence="7">
    <location>
        <begin position="503"/>
        <end position="512"/>
    </location>
</feature>
<feature type="compositionally biased region" description="Basic residues" evidence="7">
    <location>
        <begin position="558"/>
        <end position="583"/>
    </location>
</feature>
<feature type="compositionally biased region" description="Basic and acidic residues" evidence="7">
    <location>
        <begin position="586"/>
        <end position="597"/>
    </location>
</feature>
<dbReference type="SMART" id="SM01043">
    <property type="entry name" value="BTAD"/>
    <property type="match status" value="1"/>
</dbReference>
<dbReference type="GO" id="GO:0006355">
    <property type="term" value="P:regulation of DNA-templated transcription"/>
    <property type="evidence" value="ECO:0007669"/>
    <property type="project" value="InterPro"/>
</dbReference>
<evidence type="ECO:0000256" key="4">
    <source>
        <dbReference type="ARBA" id="ARBA00023125"/>
    </source>
</evidence>
<dbReference type="PANTHER" id="PTHR35807">
    <property type="entry name" value="TRANSCRIPTIONAL REGULATOR REDD-RELATED"/>
    <property type="match status" value="1"/>
</dbReference>
<protein>
    <submittedName>
        <fullName evidence="9">AfsR/SARP family transcriptional regulator</fullName>
    </submittedName>
</protein>
<dbReference type="InterPro" id="IPR036388">
    <property type="entry name" value="WH-like_DNA-bd_sf"/>
</dbReference>
<feature type="compositionally biased region" description="Pro residues" evidence="7">
    <location>
        <begin position="645"/>
        <end position="659"/>
    </location>
</feature>
<keyword evidence="5" id="KW-0804">Transcription</keyword>
<reference evidence="9" key="1">
    <citation type="submission" date="2021-03" db="EMBL/GenBank/DDBJ databases">
        <title>Streptomyces strains.</title>
        <authorList>
            <person name="Lund M.B."/>
            <person name="Toerring T."/>
        </authorList>
    </citation>
    <scope>NUCLEOTIDE SEQUENCE</scope>
    <source>
        <strain evidence="9">JCM 4242</strain>
    </source>
</reference>
<dbReference type="EMBL" id="JAFMOF010000001">
    <property type="protein sequence ID" value="MBO0652483.1"/>
    <property type="molecule type" value="Genomic_DNA"/>
</dbReference>
<dbReference type="Proteomes" id="UP000664781">
    <property type="component" value="Unassembled WGS sequence"/>
</dbReference>
<evidence type="ECO:0000256" key="1">
    <source>
        <dbReference type="ARBA" id="ARBA00005820"/>
    </source>
</evidence>
<proteinExistence type="inferred from homology"/>
<dbReference type="Gene3D" id="1.25.40.10">
    <property type="entry name" value="Tetratricopeptide repeat domain"/>
    <property type="match status" value="1"/>
</dbReference>
<evidence type="ECO:0000256" key="2">
    <source>
        <dbReference type="ARBA" id="ARBA00023012"/>
    </source>
</evidence>
<dbReference type="Gene3D" id="3.40.50.300">
    <property type="entry name" value="P-loop containing nucleotide triphosphate hydrolases"/>
    <property type="match status" value="1"/>
</dbReference>
<dbReference type="InterPro" id="IPR001867">
    <property type="entry name" value="OmpR/PhoB-type_DNA-bd"/>
</dbReference>
<dbReference type="SMART" id="SM00862">
    <property type="entry name" value="Trans_reg_C"/>
    <property type="match status" value="1"/>
</dbReference>
<feature type="region of interest" description="Disordered" evidence="7">
    <location>
        <begin position="260"/>
        <end position="299"/>
    </location>
</feature>
<keyword evidence="2" id="KW-0902">Two-component regulatory system</keyword>
<feature type="compositionally biased region" description="Basic residues" evidence="7">
    <location>
        <begin position="635"/>
        <end position="644"/>
    </location>
</feature>
<dbReference type="InterPro" id="IPR016032">
    <property type="entry name" value="Sig_transdc_resp-reg_C-effctor"/>
</dbReference>
<dbReference type="GO" id="GO:0043531">
    <property type="term" value="F:ADP binding"/>
    <property type="evidence" value="ECO:0007669"/>
    <property type="project" value="InterPro"/>
</dbReference>
<feature type="compositionally biased region" description="Low complexity" evidence="7">
    <location>
        <begin position="286"/>
        <end position="297"/>
    </location>
</feature>
<keyword evidence="10" id="KW-1185">Reference proteome</keyword>
<dbReference type="AlphaFoldDB" id="A0A939JML5"/>
<accession>A0A939JML5</accession>
<dbReference type="GO" id="GO:0000160">
    <property type="term" value="P:phosphorelay signal transduction system"/>
    <property type="evidence" value="ECO:0007669"/>
    <property type="project" value="UniProtKB-KW"/>
</dbReference>
<gene>
    <name evidence="9" type="ORF">J1792_06695</name>
</gene>
<feature type="compositionally biased region" description="Pro residues" evidence="7">
    <location>
        <begin position="598"/>
        <end position="610"/>
    </location>
</feature>
<comment type="similarity">
    <text evidence="1">Belongs to the AfsR/DnrI/RedD regulatory family.</text>
</comment>
<evidence type="ECO:0000313" key="10">
    <source>
        <dbReference type="Proteomes" id="UP000664781"/>
    </source>
</evidence>
<dbReference type="SUPFAM" id="SSF46894">
    <property type="entry name" value="C-terminal effector domain of the bipartite response regulators"/>
    <property type="match status" value="1"/>
</dbReference>
<name>A0A939JML5_9ACTN</name>